<name>A0A9P4THM4_CURKU</name>
<dbReference type="AlphaFoldDB" id="A0A9P4THM4"/>
<protein>
    <recommendedName>
        <fullName evidence="3">Short chain dehydrogenase</fullName>
    </recommendedName>
</protein>
<dbReference type="InterPro" id="IPR002347">
    <property type="entry name" value="SDR_fam"/>
</dbReference>
<keyword evidence="2" id="KW-1185">Reference proteome</keyword>
<dbReference type="Gene3D" id="3.40.50.720">
    <property type="entry name" value="NAD(P)-binding Rossmann-like Domain"/>
    <property type="match status" value="1"/>
</dbReference>
<dbReference type="EMBL" id="SWKU01000006">
    <property type="protein sequence ID" value="KAF3005700.1"/>
    <property type="molecule type" value="Genomic_DNA"/>
</dbReference>
<reference evidence="1" key="1">
    <citation type="submission" date="2019-04" db="EMBL/GenBank/DDBJ databases">
        <title>Sequencing of skin fungus with MAO and IRED activity.</title>
        <authorList>
            <person name="Marsaioli A.J."/>
            <person name="Bonatto J.M.C."/>
            <person name="Reis Junior O."/>
        </authorList>
    </citation>
    <scope>NUCLEOTIDE SEQUENCE</scope>
    <source>
        <strain evidence="1">30M1</strain>
    </source>
</reference>
<evidence type="ECO:0008006" key="3">
    <source>
        <dbReference type="Google" id="ProtNLM"/>
    </source>
</evidence>
<evidence type="ECO:0000313" key="1">
    <source>
        <dbReference type="EMBL" id="KAF3005700.1"/>
    </source>
</evidence>
<dbReference type="PRINTS" id="PR00081">
    <property type="entry name" value="GDHRDH"/>
</dbReference>
<dbReference type="SUPFAM" id="SSF51735">
    <property type="entry name" value="NAD(P)-binding Rossmann-fold domains"/>
    <property type="match status" value="1"/>
</dbReference>
<proteinExistence type="predicted"/>
<accession>A0A9P4THM4</accession>
<dbReference type="Proteomes" id="UP000801428">
    <property type="component" value="Unassembled WGS sequence"/>
</dbReference>
<dbReference type="OrthoDB" id="7289984at2759"/>
<evidence type="ECO:0000313" key="2">
    <source>
        <dbReference type="Proteomes" id="UP000801428"/>
    </source>
</evidence>
<dbReference type="Pfam" id="PF00106">
    <property type="entry name" value="adh_short"/>
    <property type="match status" value="1"/>
</dbReference>
<dbReference type="InterPro" id="IPR036291">
    <property type="entry name" value="NAD(P)-bd_dom_sf"/>
</dbReference>
<sequence length="272" mass="29489">MSVYLITGASRGLGFGFLKQASSNKENLVIGLVRNKVETEKKVASELNDNGNVHIVQGDLDSYASLKQAAVDVTKIVGDRGVDYLIANGGYLPTFDAFDPIGAYSDKVEELEDVLTKLNQTNITGNIHLFNLFLPLVLKGKVKKVITISSGHGDLDFINNLEVENSALYAAYKAALNVVVAKYSAQYKKDGVLFVSISPGVVDVGHFDQVTPEQMQGLMGFMGKMAAYAPDFKGPVPVDEAVKTNMALWEKVSIEDGYAGAFVSHFGNKQWL</sequence>
<dbReference type="PANTHER" id="PTHR45458:SF3">
    <property type="entry name" value="CHAIN DEHYDROGENASE (ATSC), PUTATIVE-RELATED"/>
    <property type="match status" value="1"/>
</dbReference>
<dbReference type="PANTHER" id="PTHR45458">
    <property type="entry name" value="SHORT-CHAIN DEHYDROGENASE/REDUCTASE SDR"/>
    <property type="match status" value="1"/>
</dbReference>
<dbReference type="GO" id="GO:0016616">
    <property type="term" value="F:oxidoreductase activity, acting on the CH-OH group of donors, NAD or NADP as acceptor"/>
    <property type="evidence" value="ECO:0007669"/>
    <property type="project" value="TreeGrafter"/>
</dbReference>
<comment type="caution">
    <text evidence="1">The sequence shown here is derived from an EMBL/GenBank/DDBJ whole genome shotgun (WGS) entry which is preliminary data.</text>
</comment>
<gene>
    <name evidence="1" type="ORF">E8E13_005496</name>
</gene>
<dbReference type="InterPro" id="IPR052184">
    <property type="entry name" value="SDR_enzymes"/>
</dbReference>
<organism evidence="1 2">
    <name type="scientific">Curvularia kusanoi</name>
    <name type="common">Cochliobolus kusanoi</name>
    <dbReference type="NCBI Taxonomy" id="90978"/>
    <lineage>
        <taxon>Eukaryota</taxon>
        <taxon>Fungi</taxon>
        <taxon>Dikarya</taxon>
        <taxon>Ascomycota</taxon>
        <taxon>Pezizomycotina</taxon>
        <taxon>Dothideomycetes</taxon>
        <taxon>Pleosporomycetidae</taxon>
        <taxon>Pleosporales</taxon>
        <taxon>Pleosporineae</taxon>
        <taxon>Pleosporaceae</taxon>
        <taxon>Curvularia</taxon>
    </lineage>
</organism>